<dbReference type="InParanoid" id="A0A1S3ITN0"/>
<evidence type="ECO:0000256" key="2">
    <source>
        <dbReference type="ARBA" id="ARBA00008332"/>
    </source>
</evidence>
<organism evidence="6 7">
    <name type="scientific">Lingula anatina</name>
    <name type="common">Brachiopod</name>
    <name type="synonym">Lingula unguis</name>
    <dbReference type="NCBI Taxonomy" id="7574"/>
    <lineage>
        <taxon>Eukaryota</taxon>
        <taxon>Metazoa</taxon>
        <taxon>Spiralia</taxon>
        <taxon>Lophotrochozoa</taxon>
        <taxon>Brachiopoda</taxon>
        <taxon>Linguliformea</taxon>
        <taxon>Lingulata</taxon>
        <taxon>Lingulida</taxon>
        <taxon>Linguloidea</taxon>
        <taxon>Lingulidae</taxon>
        <taxon>Lingula</taxon>
    </lineage>
</organism>
<dbReference type="KEGG" id="lak:106166777"/>
<evidence type="ECO:0000256" key="3">
    <source>
        <dbReference type="ARBA" id="ARBA00022490"/>
    </source>
</evidence>
<keyword evidence="3" id="KW-0963">Cytoplasm</keyword>
<evidence type="ECO:0000256" key="4">
    <source>
        <dbReference type="ARBA" id="ARBA00022553"/>
    </source>
</evidence>
<dbReference type="InterPro" id="IPR019376">
    <property type="entry name" value="Myeloid_leukemia_factor"/>
</dbReference>
<accession>A0A1S3ITN0</accession>
<proteinExistence type="inferred from homology"/>
<dbReference type="OrthoDB" id="8707547at2759"/>
<dbReference type="RefSeq" id="XP_013400889.1">
    <property type="nucleotide sequence ID" value="XM_013545435.1"/>
</dbReference>
<evidence type="ECO:0000313" key="6">
    <source>
        <dbReference type="Proteomes" id="UP000085678"/>
    </source>
</evidence>
<sequence>MLGGSFFREFENDPFFSGHQEMMRHHERMMNGMLQDPFAMLRSAHPLALTDGRLQGNQRDPGPGQRNRRQELAPRDMFAGGMDPFGGIFGHMNSMMGNMRSLMGNMHQNMEHLQNDPDSNVHTFSQSSVMSYSNTGQGPPKVYQATTSTRTAPGGVRETRKAVRDSETATEKMAIGRHIKDRGHVITKAKNTRTGDMEENQDFVNIDEEEAPRFDSEWTQRAQQGFSQSQRDRDSRRHQPAMTDGRDRYGNHGERRRRRQTPALEYTPRDNNPRARFRERDLE</sequence>
<feature type="region of interest" description="Disordered" evidence="5">
    <location>
        <begin position="52"/>
        <end position="71"/>
    </location>
</feature>
<feature type="compositionally biased region" description="Acidic residues" evidence="5">
    <location>
        <begin position="197"/>
        <end position="210"/>
    </location>
</feature>
<evidence type="ECO:0000256" key="1">
    <source>
        <dbReference type="ARBA" id="ARBA00004496"/>
    </source>
</evidence>
<keyword evidence="4" id="KW-0597">Phosphoprotein</keyword>
<protein>
    <submittedName>
        <fullName evidence="7">Myeloid leukemia factor 2</fullName>
    </submittedName>
</protein>
<feature type="region of interest" description="Disordered" evidence="5">
    <location>
        <begin position="178"/>
        <end position="283"/>
    </location>
</feature>
<dbReference type="GeneID" id="106166777"/>
<name>A0A1S3ITN0_LINAN</name>
<dbReference type="AlphaFoldDB" id="A0A1S3ITN0"/>
<evidence type="ECO:0000313" key="7">
    <source>
        <dbReference type="RefSeq" id="XP_013400889.1"/>
    </source>
</evidence>
<dbReference type="Pfam" id="PF10248">
    <property type="entry name" value="Mlf1IP"/>
    <property type="match status" value="1"/>
</dbReference>
<evidence type="ECO:0000256" key="5">
    <source>
        <dbReference type="SAM" id="MobiDB-lite"/>
    </source>
</evidence>
<dbReference type="Proteomes" id="UP000085678">
    <property type="component" value="Unplaced"/>
</dbReference>
<feature type="compositionally biased region" description="Basic and acidic residues" evidence="5">
    <location>
        <begin position="267"/>
        <end position="283"/>
    </location>
</feature>
<feature type="compositionally biased region" description="Basic residues" evidence="5">
    <location>
        <begin position="178"/>
        <end position="191"/>
    </location>
</feature>
<gene>
    <name evidence="7" type="primary">LOC106166777</name>
</gene>
<dbReference type="PANTHER" id="PTHR13105">
    <property type="entry name" value="MYELOID LEUKEMIA FACTOR"/>
    <property type="match status" value="1"/>
</dbReference>
<reference evidence="7" key="1">
    <citation type="submission" date="2025-08" db="UniProtKB">
        <authorList>
            <consortium name="RefSeq"/>
        </authorList>
    </citation>
    <scope>IDENTIFICATION</scope>
    <source>
        <tissue evidence="7">Gonads</tissue>
    </source>
</reference>
<comment type="similarity">
    <text evidence="2">Belongs to the MLF family.</text>
</comment>
<dbReference type="GO" id="GO:0005737">
    <property type="term" value="C:cytoplasm"/>
    <property type="evidence" value="ECO:0007669"/>
    <property type="project" value="UniProtKB-SubCell"/>
</dbReference>
<feature type="compositionally biased region" description="Basic and acidic residues" evidence="5">
    <location>
        <begin position="244"/>
        <end position="253"/>
    </location>
</feature>
<comment type="subcellular location">
    <subcellularLocation>
        <location evidence="1">Cytoplasm</location>
    </subcellularLocation>
</comment>
<keyword evidence="6" id="KW-1185">Reference proteome</keyword>